<proteinExistence type="inferred from homology"/>
<dbReference type="AlphaFoldDB" id="A0A7R9QXF6"/>
<dbReference type="InterPro" id="IPR013219">
    <property type="entry name" value="Ribosomal_mS33"/>
</dbReference>
<evidence type="ECO:0000256" key="6">
    <source>
        <dbReference type="ARBA" id="ARBA00035132"/>
    </source>
</evidence>
<evidence type="ECO:0000313" key="8">
    <source>
        <dbReference type="Proteomes" id="UP000728032"/>
    </source>
</evidence>
<protein>
    <recommendedName>
        <fullName evidence="6">Small ribosomal subunit protein mS33</fullName>
    </recommendedName>
</protein>
<keyword evidence="3" id="KW-0689">Ribosomal protein</keyword>
<dbReference type="EMBL" id="CAJPVJ010020464">
    <property type="protein sequence ID" value="CAG2177646.1"/>
    <property type="molecule type" value="Genomic_DNA"/>
</dbReference>
<reference evidence="7" key="1">
    <citation type="submission" date="2020-11" db="EMBL/GenBank/DDBJ databases">
        <authorList>
            <person name="Tran Van P."/>
        </authorList>
    </citation>
    <scope>NUCLEOTIDE SEQUENCE</scope>
</reference>
<dbReference type="GO" id="GO:0005840">
    <property type="term" value="C:ribosome"/>
    <property type="evidence" value="ECO:0007669"/>
    <property type="project" value="UniProtKB-KW"/>
</dbReference>
<dbReference type="PANTHER" id="PTHR13362">
    <property type="entry name" value="MITOCHONDRIAL RIBOSOMAL PROTEIN S33"/>
    <property type="match status" value="1"/>
</dbReference>
<dbReference type="PANTHER" id="PTHR13362:SF2">
    <property type="entry name" value="SMALL RIBOSOMAL SUBUNIT PROTEIN MS33"/>
    <property type="match status" value="1"/>
</dbReference>
<comment type="similarity">
    <text evidence="2">Belongs to the mitochondrion-specific ribosomal protein mS33 family.</text>
</comment>
<gene>
    <name evidence="7" type="ORF">ONB1V03_LOCUS17075</name>
</gene>
<evidence type="ECO:0000256" key="5">
    <source>
        <dbReference type="ARBA" id="ARBA00023274"/>
    </source>
</evidence>
<sequence length="125" mass="14969">MSSKYSQRMARLSQKIFGQYRRPPMPPDIQRHRTRAVYARHAFATLHHRNEAVIARMSSLPLDLDCQRNPLYYPPHPQVYVLINRLREMGLFRDEHLDFKEEMVRQKILRGKRIFAKYSDKSGDK</sequence>
<dbReference type="GO" id="GO:0005739">
    <property type="term" value="C:mitochondrion"/>
    <property type="evidence" value="ECO:0007669"/>
    <property type="project" value="UniProtKB-SubCell"/>
</dbReference>
<dbReference type="OrthoDB" id="5980584at2759"/>
<dbReference type="EMBL" id="OC935289">
    <property type="protein sequence ID" value="CAD7660508.1"/>
    <property type="molecule type" value="Genomic_DNA"/>
</dbReference>
<comment type="subcellular location">
    <subcellularLocation>
        <location evidence="1">Mitochondrion</location>
    </subcellularLocation>
</comment>
<evidence type="ECO:0000256" key="4">
    <source>
        <dbReference type="ARBA" id="ARBA00023128"/>
    </source>
</evidence>
<name>A0A7R9QXF6_9ACAR</name>
<evidence type="ECO:0000256" key="3">
    <source>
        <dbReference type="ARBA" id="ARBA00022980"/>
    </source>
</evidence>
<keyword evidence="8" id="KW-1185">Reference proteome</keyword>
<organism evidence="7">
    <name type="scientific">Oppiella nova</name>
    <dbReference type="NCBI Taxonomy" id="334625"/>
    <lineage>
        <taxon>Eukaryota</taxon>
        <taxon>Metazoa</taxon>
        <taxon>Ecdysozoa</taxon>
        <taxon>Arthropoda</taxon>
        <taxon>Chelicerata</taxon>
        <taxon>Arachnida</taxon>
        <taxon>Acari</taxon>
        <taxon>Acariformes</taxon>
        <taxon>Sarcoptiformes</taxon>
        <taxon>Oribatida</taxon>
        <taxon>Brachypylina</taxon>
        <taxon>Oppioidea</taxon>
        <taxon>Oppiidae</taxon>
        <taxon>Oppiella</taxon>
    </lineage>
</organism>
<dbReference type="Pfam" id="PF08293">
    <property type="entry name" value="MRP-S33"/>
    <property type="match status" value="1"/>
</dbReference>
<evidence type="ECO:0000313" key="7">
    <source>
        <dbReference type="EMBL" id="CAD7660508.1"/>
    </source>
</evidence>
<dbReference type="Proteomes" id="UP000728032">
    <property type="component" value="Unassembled WGS sequence"/>
</dbReference>
<accession>A0A7R9QXF6</accession>
<evidence type="ECO:0000256" key="2">
    <source>
        <dbReference type="ARBA" id="ARBA00008970"/>
    </source>
</evidence>
<keyword evidence="5" id="KW-0687">Ribonucleoprotein</keyword>
<evidence type="ECO:0000256" key="1">
    <source>
        <dbReference type="ARBA" id="ARBA00004173"/>
    </source>
</evidence>
<keyword evidence="4" id="KW-0496">Mitochondrion</keyword>
<dbReference type="GO" id="GO:1990904">
    <property type="term" value="C:ribonucleoprotein complex"/>
    <property type="evidence" value="ECO:0007669"/>
    <property type="project" value="UniProtKB-KW"/>
</dbReference>